<dbReference type="GO" id="GO:0005634">
    <property type="term" value="C:nucleus"/>
    <property type="evidence" value="ECO:0007669"/>
    <property type="project" value="TreeGrafter"/>
</dbReference>
<evidence type="ECO:0000313" key="8">
    <source>
        <dbReference type="Proteomes" id="UP000237144"/>
    </source>
</evidence>
<evidence type="ECO:0000259" key="6">
    <source>
        <dbReference type="PROSITE" id="PS51886"/>
    </source>
</evidence>
<evidence type="ECO:0000313" key="7">
    <source>
        <dbReference type="EMBL" id="POY74236.1"/>
    </source>
</evidence>
<reference evidence="7 8" key="1">
    <citation type="journal article" date="2018" name="Front. Microbiol.">
        <title>Prospects for Fungal Bioremediation of Acidic Radioactive Waste Sites: Characterization and Genome Sequence of Rhodotorula taiwanensis MD1149.</title>
        <authorList>
            <person name="Tkavc R."/>
            <person name="Matrosova V.Y."/>
            <person name="Grichenko O.E."/>
            <person name="Gostincar C."/>
            <person name="Volpe R.P."/>
            <person name="Klimenkova P."/>
            <person name="Gaidamakova E.K."/>
            <person name="Zhou C.E."/>
            <person name="Stewart B.J."/>
            <person name="Lyman M.G."/>
            <person name="Malfatti S.A."/>
            <person name="Rubinfeld B."/>
            <person name="Courtot M."/>
            <person name="Singh J."/>
            <person name="Dalgard C.L."/>
            <person name="Hamilton T."/>
            <person name="Frey K.G."/>
            <person name="Gunde-Cimerman N."/>
            <person name="Dugan L."/>
            <person name="Daly M.J."/>
        </authorList>
    </citation>
    <scope>NUCLEOTIDE SEQUENCE [LARGE SCALE GENOMIC DNA]</scope>
    <source>
        <strain evidence="7 8">MD1149</strain>
    </source>
</reference>
<feature type="compositionally biased region" description="Pro residues" evidence="5">
    <location>
        <begin position="380"/>
        <end position="389"/>
    </location>
</feature>
<dbReference type="EMBL" id="PJQD01000026">
    <property type="protein sequence ID" value="POY74236.1"/>
    <property type="molecule type" value="Genomic_DNA"/>
</dbReference>
<feature type="region of interest" description="Disordered" evidence="5">
    <location>
        <begin position="294"/>
        <end position="333"/>
    </location>
</feature>
<feature type="compositionally biased region" description="Low complexity" evidence="5">
    <location>
        <begin position="294"/>
        <end position="313"/>
    </location>
</feature>
<protein>
    <recommendedName>
        <fullName evidence="4">Oxidation resistance protein 1</fullName>
    </recommendedName>
</protein>
<dbReference type="PROSITE" id="PS51886">
    <property type="entry name" value="TLDC"/>
    <property type="match status" value="1"/>
</dbReference>
<organism evidence="7 8">
    <name type="scientific">Rhodotorula taiwanensis</name>
    <dbReference type="NCBI Taxonomy" id="741276"/>
    <lineage>
        <taxon>Eukaryota</taxon>
        <taxon>Fungi</taxon>
        <taxon>Dikarya</taxon>
        <taxon>Basidiomycota</taxon>
        <taxon>Pucciniomycotina</taxon>
        <taxon>Microbotryomycetes</taxon>
        <taxon>Sporidiobolales</taxon>
        <taxon>Sporidiobolaceae</taxon>
        <taxon>Rhodotorula</taxon>
    </lineage>
</organism>
<evidence type="ECO:0000256" key="1">
    <source>
        <dbReference type="ARBA" id="ARBA00004173"/>
    </source>
</evidence>
<feature type="domain" description="TLDc" evidence="6">
    <location>
        <begin position="452"/>
        <end position="682"/>
    </location>
</feature>
<evidence type="ECO:0000256" key="2">
    <source>
        <dbReference type="ARBA" id="ARBA00009540"/>
    </source>
</evidence>
<evidence type="ECO:0000256" key="5">
    <source>
        <dbReference type="SAM" id="MobiDB-lite"/>
    </source>
</evidence>
<name>A0A2S5BBS8_9BASI</name>
<feature type="region of interest" description="Disordered" evidence="5">
    <location>
        <begin position="636"/>
        <end position="660"/>
    </location>
</feature>
<dbReference type="PANTHER" id="PTHR23354:SF62">
    <property type="entry name" value="MUSTARD, ISOFORM V"/>
    <property type="match status" value="1"/>
</dbReference>
<comment type="similarity">
    <text evidence="2">Belongs to the OXR1 family.</text>
</comment>
<proteinExistence type="inferred from homology"/>
<dbReference type="SMART" id="SM00584">
    <property type="entry name" value="TLDc"/>
    <property type="match status" value="1"/>
</dbReference>
<evidence type="ECO:0000256" key="4">
    <source>
        <dbReference type="ARBA" id="ARBA00040604"/>
    </source>
</evidence>
<dbReference type="OrthoDB" id="26679at2759"/>
<sequence length="682" mass="71004">MIDLSDLDPYSPTAHSATAAPSRATVTVNVAPTPPVATPIDPLASRLGRINLGTMTTTTASSSSSSLSSSRASSRTRSPGPLPPSLTAVNAAQRERNDRILTDLAREPFAAPLSSSSSLLPLTDEPASIATTANNASPPPAPVAVSSPPGRRRPSRSGHPTGSNGGTTTTMTGFSPPRRLSSLMYFHSTAAAAAAPANEHAGVSSPPVESSAMADPFHPIASSRPHEAARRIRQLSFSSSSPPPQSSSSHAHPWHLHGHSTSPTTTSVGQHLDSSAEWGEFQDADVVELAGSLAAATTSSPSSGGPSSPTRSRQVPGPSADSRSHTLPSFPSLPFSTASLPSALGGGRAESFLPKQAAVAANGFVASLFNSLGDSSRNDAPPPPPPPLAPSLVRRHPVQTRKGDQPPSLQSRTTAPPDTTTARTKTAPPPPSAFDPTAQPVKLVGLRPGVVRVLDEDVAEGIRPSLPPRLRVSHKWTLLYSLDQHGISLHTLFANLDRGLRDRDGGFVLVIKSERGEVFGGYCSEALRDGSSGPGSYGGGGSARNGTSQRWTGDGSCFLWKAVPFSPTDFRIGSSIRTFKPTFRNTYYQYASLDFLAFGGGEDGVFGLWVDGVFEKGFTGRCETFANEPLVDLRKRGIGGGGEKEEGGKAAKGAKGAGGDLKAAREDEGKFEIVGFECWAVG</sequence>
<comment type="subcellular location">
    <subcellularLocation>
        <location evidence="1">Mitochondrion</location>
    </subcellularLocation>
</comment>
<feature type="region of interest" description="Disordered" evidence="5">
    <location>
        <begin position="52"/>
        <end position="90"/>
    </location>
</feature>
<feature type="region of interest" description="Disordered" evidence="5">
    <location>
        <begin position="197"/>
        <end position="272"/>
    </location>
</feature>
<feature type="compositionally biased region" description="Polar residues" evidence="5">
    <location>
        <begin position="259"/>
        <end position="272"/>
    </location>
</feature>
<dbReference type="InterPro" id="IPR006571">
    <property type="entry name" value="TLDc_dom"/>
</dbReference>
<evidence type="ECO:0000256" key="3">
    <source>
        <dbReference type="ARBA" id="ARBA00023128"/>
    </source>
</evidence>
<feature type="region of interest" description="Disordered" evidence="5">
    <location>
        <begin position="374"/>
        <end position="439"/>
    </location>
</feature>
<dbReference type="AlphaFoldDB" id="A0A2S5BBS8"/>
<dbReference type="GO" id="GO:0006979">
    <property type="term" value="P:response to oxidative stress"/>
    <property type="evidence" value="ECO:0007669"/>
    <property type="project" value="TreeGrafter"/>
</dbReference>
<keyword evidence="3" id="KW-0496">Mitochondrion</keyword>
<dbReference type="Pfam" id="PF07534">
    <property type="entry name" value="TLD"/>
    <property type="match status" value="1"/>
</dbReference>
<dbReference type="PANTHER" id="PTHR23354">
    <property type="entry name" value="NUCLEOLAR PROTEIN 7/ESTROGEN RECEPTOR COACTIVATOR-RELATED"/>
    <property type="match status" value="1"/>
</dbReference>
<feature type="region of interest" description="Disordered" evidence="5">
    <location>
        <begin position="1"/>
        <end position="24"/>
    </location>
</feature>
<gene>
    <name evidence="7" type="ORF">BMF94_2674</name>
</gene>
<feature type="compositionally biased region" description="Low complexity" evidence="5">
    <location>
        <begin position="413"/>
        <end position="426"/>
    </location>
</feature>
<comment type="caution">
    <text evidence="7">The sequence shown here is derived from an EMBL/GenBank/DDBJ whole genome shotgun (WGS) entry which is preliminary data.</text>
</comment>
<dbReference type="STRING" id="741276.A0A2S5BBS8"/>
<feature type="compositionally biased region" description="Low complexity" evidence="5">
    <location>
        <begin position="157"/>
        <end position="177"/>
    </location>
</feature>
<keyword evidence="8" id="KW-1185">Reference proteome</keyword>
<feature type="region of interest" description="Disordered" evidence="5">
    <location>
        <begin position="129"/>
        <end position="178"/>
    </location>
</feature>
<feature type="compositionally biased region" description="Low complexity" evidence="5">
    <location>
        <begin position="9"/>
        <end position="24"/>
    </location>
</feature>
<feature type="compositionally biased region" description="Low complexity" evidence="5">
    <location>
        <begin position="56"/>
        <end position="78"/>
    </location>
</feature>
<dbReference type="Proteomes" id="UP000237144">
    <property type="component" value="Unassembled WGS sequence"/>
</dbReference>
<dbReference type="GO" id="GO:0005739">
    <property type="term" value="C:mitochondrion"/>
    <property type="evidence" value="ECO:0007669"/>
    <property type="project" value="UniProtKB-SubCell"/>
</dbReference>
<accession>A0A2S5BBS8</accession>